<dbReference type="SUPFAM" id="SSF48264">
    <property type="entry name" value="Cytochrome P450"/>
    <property type="match status" value="1"/>
</dbReference>
<dbReference type="GO" id="GO:0005506">
    <property type="term" value="F:iron ion binding"/>
    <property type="evidence" value="ECO:0007669"/>
    <property type="project" value="InterPro"/>
</dbReference>
<keyword evidence="10" id="KW-0521">NADP</keyword>
<keyword evidence="14 17" id="KW-0408">Iron</keyword>
<comment type="similarity">
    <text evidence="4">Belongs to the eukaryotic ribosomal protein P1/P2 family.</text>
</comment>
<evidence type="ECO:0000256" key="17">
    <source>
        <dbReference type="PIRSR" id="PIRSR602401-1"/>
    </source>
</evidence>
<name>A0A0E0G7N6_ORYNI</name>
<dbReference type="OMA" id="ICQMSFG"/>
<dbReference type="PANTHER" id="PTHR47955">
    <property type="entry name" value="CYTOCHROME P450 FAMILY 71 PROTEIN"/>
    <property type="match status" value="1"/>
</dbReference>
<dbReference type="GO" id="GO:0044877">
    <property type="term" value="F:protein-containing complex binding"/>
    <property type="evidence" value="ECO:0007669"/>
    <property type="project" value="UniProtKB-ARBA"/>
</dbReference>
<keyword evidence="13 18" id="KW-0560">Oxidoreductase</keyword>
<dbReference type="FunFam" id="1.10.10.1410:FF:000002">
    <property type="entry name" value="60S acidic ribosomal protein P2"/>
    <property type="match status" value="1"/>
</dbReference>
<accession>A0A0E0G7N6</accession>
<dbReference type="GO" id="GO:0004497">
    <property type="term" value="F:monooxygenase activity"/>
    <property type="evidence" value="ECO:0007669"/>
    <property type="project" value="UniProtKB-KW"/>
</dbReference>
<dbReference type="CDD" id="cd05833">
    <property type="entry name" value="Ribosomal_P2"/>
    <property type="match status" value="1"/>
</dbReference>
<evidence type="ECO:0000256" key="9">
    <source>
        <dbReference type="ARBA" id="ARBA00022723"/>
    </source>
</evidence>
<feature type="binding site" description="axial binding residue" evidence="17">
    <location>
        <position position="449"/>
    </location>
    <ligand>
        <name>heme</name>
        <dbReference type="ChEBI" id="CHEBI:30413"/>
    </ligand>
    <ligandPart>
        <name>Fe</name>
        <dbReference type="ChEBI" id="CHEBI:18248"/>
    </ligandPart>
</feature>
<evidence type="ECO:0000256" key="11">
    <source>
        <dbReference type="ARBA" id="ARBA00022980"/>
    </source>
</evidence>
<evidence type="ECO:0000256" key="15">
    <source>
        <dbReference type="ARBA" id="ARBA00023033"/>
    </source>
</evidence>
<evidence type="ECO:0000256" key="16">
    <source>
        <dbReference type="ARBA" id="ARBA00023274"/>
    </source>
</evidence>
<reference evidence="20" key="1">
    <citation type="submission" date="2015-04" db="UniProtKB">
        <authorList>
            <consortium name="EnsemblPlants"/>
        </authorList>
    </citation>
    <scope>IDENTIFICATION</scope>
    <source>
        <strain evidence="20">SL10</strain>
    </source>
</reference>
<reference evidence="20" key="2">
    <citation type="submission" date="2018-04" db="EMBL/GenBank/DDBJ databases">
        <title>OnivRS2 (Oryza nivara Reference Sequence Version 2).</title>
        <authorList>
            <person name="Zhang J."/>
            <person name="Kudrna D."/>
            <person name="Lee S."/>
            <person name="Talag J."/>
            <person name="Rajasekar S."/>
            <person name="Welchert J."/>
            <person name="Hsing Y.-I."/>
            <person name="Wing R.A."/>
        </authorList>
    </citation>
    <scope>NUCLEOTIDE SEQUENCE [LARGE SCALE GENOMIC DNA]</scope>
    <source>
        <strain evidence="20">SL10</strain>
    </source>
</reference>
<keyword evidence="9 17" id="KW-0479">Metal-binding</keyword>
<dbReference type="InterPro" id="IPR044076">
    <property type="entry name" value="Ribosomal_P2"/>
</dbReference>
<evidence type="ECO:0000256" key="1">
    <source>
        <dbReference type="ARBA" id="ARBA00001971"/>
    </source>
</evidence>
<evidence type="ECO:0000256" key="3">
    <source>
        <dbReference type="ARBA" id="ARBA00004167"/>
    </source>
</evidence>
<dbReference type="EnsemblPlants" id="ONIVA02G21000.1">
    <property type="protein sequence ID" value="ONIVA02G21000.1"/>
    <property type="gene ID" value="ONIVA02G21000"/>
</dbReference>
<keyword evidence="12" id="KW-1133">Transmembrane helix</keyword>
<proteinExistence type="inferred from homology"/>
<evidence type="ECO:0000256" key="7">
    <source>
        <dbReference type="ARBA" id="ARBA00022617"/>
    </source>
</evidence>
<dbReference type="InterPro" id="IPR001128">
    <property type="entry name" value="Cyt_P450"/>
</dbReference>
<dbReference type="STRING" id="4536.A0A0E0G7N6"/>
<dbReference type="CDD" id="cd11072">
    <property type="entry name" value="CYP71-like"/>
    <property type="match status" value="1"/>
</dbReference>
<dbReference type="InterPro" id="IPR036396">
    <property type="entry name" value="Cyt_P450_sf"/>
</dbReference>
<dbReference type="InterPro" id="IPR027534">
    <property type="entry name" value="Ribosomal_P1/P2"/>
</dbReference>
<dbReference type="PRINTS" id="PR00385">
    <property type="entry name" value="P450"/>
</dbReference>
<keyword evidence="21" id="KW-1185">Reference proteome</keyword>
<evidence type="ECO:0000256" key="2">
    <source>
        <dbReference type="ARBA" id="ARBA00003362"/>
    </source>
</evidence>
<evidence type="ECO:0000256" key="5">
    <source>
        <dbReference type="ARBA" id="ARBA00010617"/>
    </source>
</evidence>
<keyword evidence="15 18" id="KW-0503">Monooxygenase</keyword>
<evidence type="ECO:0000256" key="12">
    <source>
        <dbReference type="ARBA" id="ARBA00022989"/>
    </source>
</evidence>
<dbReference type="eggNOG" id="KOG0156">
    <property type="taxonomic scope" value="Eukaryota"/>
</dbReference>
<dbReference type="Gene3D" id="1.10.630.10">
    <property type="entry name" value="Cytochrome P450"/>
    <property type="match status" value="1"/>
</dbReference>
<dbReference type="AlphaFoldDB" id="A0A0E0G7N6"/>
<dbReference type="GO" id="GO:0016705">
    <property type="term" value="F:oxidoreductase activity, acting on paired donors, with incorporation or reduction of molecular oxygen"/>
    <property type="evidence" value="ECO:0007669"/>
    <property type="project" value="InterPro"/>
</dbReference>
<feature type="region of interest" description="Disordered" evidence="19">
    <location>
        <begin position="596"/>
        <end position="631"/>
    </location>
</feature>
<keyword evidence="8" id="KW-0812">Transmembrane</keyword>
<dbReference type="GO" id="GO:0003735">
    <property type="term" value="F:structural constituent of ribosome"/>
    <property type="evidence" value="ECO:0007669"/>
    <property type="project" value="InterPro"/>
</dbReference>
<dbReference type="Gene3D" id="1.10.10.1410">
    <property type="match status" value="1"/>
</dbReference>
<evidence type="ECO:0000256" key="8">
    <source>
        <dbReference type="ARBA" id="ARBA00022692"/>
    </source>
</evidence>
<dbReference type="InterPro" id="IPR002401">
    <property type="entry name" value="Cyt_P450_E_grp-I"/>
</dbReference>
<sequence length="631" mass="69173">MEDKTILLSLALSMLLAILLSKLVSISKKPRLNLPPGPWTLPVIGSIHHLASNPNTHRALRALSQKHGPLMQLWLGEVPAVVASTPEAAREILRNQDLRFADRHVTSTVATVSFDASDIFFSPYGERWRQLRKLCTQELLTATRVRSFSRVREDEVARLVRELAGGGGAAVDLTERLGRLVNDVVMRCSVGGRCRYRDEFLGALHEAKNQLTWLTVADLFPSSRLARMLGAAPRRGLASRKRIERIIADIVREHEGYMGSGGGGGDEAAAAAAGKDCFLSVLLGLQKEGGTPIPITNEIIVVLLFDMFSGGSETSATVMIWIMAELIRWPRVMTKVQAEVRQALQGKVTVTEDDIVRLNYLKMVIKETLRLHCPGPLLVPHRCRETCKVMGYDVLKGTCVFVNVWALGRDPKYWEDPEEFKPERFENSDMDYKGNTFEYLPFGSGRRICPGINLGIANIELPLASLLYHFDWKLPDEMASKDLDMQEAPGMSRDLAAVTFSPHTLRLPDPHRPPPSSKMKFISAYLLATLAGNPNPSAEDLTTILESVGAEVDHGKMELLLSQLAGKDITEIIASGREKFASVPCGGGGVAVAAAAPAAGGGAAPQSEAKKEEKVEEKEESDDDMGFSLFD</sequence>
<dbReference type="GO" id="GO:0016102">
    <property type="term" value="P:diterpenoid biosynthetic process"/>
    <property type="evidence" value="ECO:0007669"/>
    <property type="project" value="UniProtKB-ARBA"/>
</dbReference>
<dbReference type="HAMAP" id="MF_01478">
    <property type="entry name" value="Ribosomal_L12_arch"/>
    <property type="match status" value="1"/>
</dbReference>
<evidence type="ECO:0000256" key="18">
    <source>
        <dbReference type="RuleBase" id="RU000461"/>
    </source>
</evidence>
<dbReference type="PROSITE" id="PS00086">
    <property type="entry name" value="CYTOCHROME_P450"/>
    <property type="match status" value="1"/>
</dbReference>
<keyword evidence="12" id="KW-0472">Membrane</keyword>
<dbReference type="Pfam" id="PF00428">
    <property type="entry name" value="Ribosomal_60s"/>
    <property type="match status" value="1"/>
</dbReference>
<evidence type="ECO:0000256" key="19">
    <source>
        <dbReference type="SAM" id="MobiDB-lite"/>
    </source>
</evidence>
<comment type="similarity">
    <text evidence="5 18">Belongs to the cytochrome P450 family.</text>
</comment>
<dbReference type="GO" id="GO:0002182">
    <property type="term" value="P:cytoplasmic translational elongation"/>
    <property type="evidence" value="ECO:0007669"/>
    <property type="project" value="InterPro"/>
</dbReference>
<evidence type="ECO:0000313" key="20">
    <source>
        <dbReference type="EnsemblPlants" id="ONIVA02G21000.1"/>
    </source>
</evidence>
<dbReference type="HOGENOM" id="CLU_001570_4_1_1"/>
<dbReference type="Pfam" id="PF00067">
    <property type="entry name" value="p450"/>
    <property type="match status" value="1"/>
</dbReference>
<comment type="cofactor">
    <cofactor evidence="1 17">
        <name>heme</name>
        <dbReference type="ChEBI" id="CHEBI:30413"/>
    </cofactor>
</comment>
<dbReference type="eggNOG" id="KOG3449">
    <property type="taxonomic scope" value="Eukaryota"/>
</dbReference>
<comment type="function">
    <text evidence="2">Plays an important role in the elongation step of protein synthesis.</text>
</comment>
<keyword evidence="16" id="KW-0687">Ribonucleoprotein</keyword>
<dbReference type="GO" id="GO:0016020">
    <property type="term" value="C:membrane"/>
    <property type="evidence" value="ECO:0007669"/>
    <property type="project" value="UniProtKB-SubCell"/>
</dbReference>
<keyword evidence="11" id="KW-0689">Ribosomal protein</keyword>
<comment type="subcellular location">
    <subcellularLocation>
        <location evidence="3">Membrane</location>
        <topology evidence="3">Single-pass membrane protein</topology>
    </subcellularLocation>
</comment>
<feature type="compositionally biased region" description="Basic and acidic residues" evidence="19">
    <location>
        <begin position="608"/>
        <end position="617"/>
    </location>
</feature>
<dbReference type="PRINTS" id="PR00463">
    <property type="entry name" value="EP450I"/>
</dbReference>
<dbReference type="GO" id="GO:0022625">
    <property type="term" value="C:cytosolic large ribosomal subunit"/>
    <property type="evidence" value="ECO:0007669"/>
    <property type="project" value="InterPro"/>
</dbReference>
<comment type="subunit">
    <text evidence="6">P1 and P2 exist as dimers at the large ribosomal subunit.</text>
</comment>
<dbReference type="FunFam" id="1.10.630.10:FF:000008">
    <property type="entry name" value="Cytochrome P450 71D8"/>
    <property type="match status" value="1"/>
</dbReference>
<evidence type="ECO:0000256" key="4">
    <source>
        <dbReference type="ARBA" id="ARBA00005436"/>
    </source>
</evidence>
<dbReference type="Proteomes" id="UP000006591">
    <property type="component" value="Chromosome 2"/>
</dbReference>
<dbReference type="InterPro" id="IPR017972">
    <property type="entry name" value="Cyt_P450_CS"/>
</dbReference>
<evidence type="ECO:0000256" key="13">
    <source>
        <dbReference type="ARBA" id="ARBA00023002"/>
    </source>
</evidence>
<dbReference type="Gramene" id="ONIVA02G21000.1">
    <property type="protein sequence ID" value="ONIVA02G21000.1"/>
    <property type="gene ID" value="ONIVA02G21000"/>
</dbReference>
<evidence type="ECO:0000313" key="21">
    <source>
        <dbReference type="Proteomes" id="UP000006591"/>
    </source>
</evidence>
<dbReference type="PANTHER" id="PTHR47955:SF11">
    <property type="entry name" value="4-HYDROXYPHENYLACETALDEHYDE OXIME MONOOXYGENASE"/>
    <property type="match status" value="1"/>
</dbReference>
<evidence type="ECO:0000256" key="10">
    <source>
        <dbReference type="ARBA" id="ARBA00022857"/>
    </source>
</evidence>
<keyword evidence="7 17" id="KW-0349">Heme</keyword>
<evidence type="ECO:0000256" key="6">
    <source>
        <dbReference type="ARBA" id="ARBA00011266"/>
    </source>
</evidence>
<organism evidence="20">
    <name type="scientific">Oryza nivara</name>
    <name type="common">Indian wild rice</name>
    <name type="synonym">Oryza sativa f. spontanea</name>
    <dbReference type="NCBI Taxonomy" id="4536"/>
    <lineage>
        <taxon>Eukaryota</taxon>
        <taxon>Viridiplantae</taxon>
        <taxon>Streptophyta</taxon>
        <taxon>Embryophyta</taxon>
        <taxon>Tracheophyta</taxon>
        <taxon>Spermatophyta</taxon>
        <taxon>Magnoliopsida</taxon>
        <taxon>Liliopsida</taxon>
        <taxon>Poales</taxon>
        <taxon>Poaceae</taxon>
        <taxon>BOP clade</taxon>
        <taxon>Oryzoideae</taxon>
        <taxon>Oryzeae</taxon>
        <taxon>Oryzinae</taxon>
        <taxon>Oryza</taxon>
    </lineage>
</organism>
<dbReference type="InterPro" id="IPR038716">
    <property type="entry name" value="P1/P2_N_sf"/>
</dbReference>
<dbReference type="GO" id="GO:0020037">
    <property type="term" value="F:heme binding"/>
    <property type="evidence" value="ECO:0007669"/>
    <property type="project" value="InterPro"/>
</dbReference>
<evidence type="ECO:0000256" key="14">
    <source>
        <dbReference type="ARBA" id="ARBA00023004"/>
    </source>
</evidence>
<protein>
    <submittedName>
        <fullName evidence="20">Uncharacterized protein</fullName>
    </submittedName>
</protein>